<feature type="domain" description="NF-X1-type" evidence="7">
    <location>
        <begin position="1812"/>
        <end position="1845"/>
    </location>
</feature>
<dbReference type="CDD" id="cd17936">
    <property type="entry name" value="EEXXEc_NFX1"/>
    <property type="match status" value="1"/>
</dbReference>
<dbReference type="Gene3D" id="3.40.50.300">
    <property type="entry name" value="P-loop containing nucleotide triphosphate hydrolases"/>
    <property type="match status" value="3"/>
</dbReference>
<evidence type="ECO:0000313" key="8">
    <source>
        <dbReference type="EnsemblMetazoa" id="XP_038052094.1"/>
    </source>
</evidence>
<evidence type="ECO:0000256" key="6">
    <source>
        <dbReference type="SAM" id="MobiDB-lite"/>
    </source>
</evidence>
<feature type="compositionally biased region" description="Polar residues" evidence="6">
    <location>
        <begin position="209"/>
        <end position="219"/>
    </location>
</feature>
<keyword evidence="9" id="KW-1185">Reference proteome</keyword>
<name>A0A913ZL86_PATMI</name>
<dbReference type="OMA" id="HEQEMEC"/>
<evidence type="ECO:0000256" key="2">
    <source>
        <dbReference type="ARBA" id="ARBA00022737"/>
    </source>
</evidence>
<feature type="compositionally biased region" description="Basic and acidic residues" evidence="6">
    <location>
        <begin position="951"/>
        <end position="965"/>
    </location>
</feature>
<feature type="domain" description="NF-X1-type" evidence="7">
    <location>
        <begin position="1739"/>
        <end position="1762"/>
    </location>
</feature>
<keyword evidence="4" id="KW-0862">Zinc</keyword>
<dbReference type="GO" id="GO:0008270">
    <property type="term" value="F:zinc ion binding"/>
    <property type="evidence" value="ECO:0007669"/>
    <property type="project" value="UniProtKB-KW"/>
</dbReference>
<keyword evidence="5" id="KW-0175">Coiled coil</keyword>
<organism evidence="8 9">
    <name type="scientific">Patiria miniata</name>
    <name type="common">Bat star</name>
    <name type="synonym">Asterina miniata</name>
    <dbReference type="NCBI Taxonomy" id="46514"/>
    <lineage>
        <taxon>Eukaryota</taxon>
        <taxon>Metazoa</taxon>
        <taxon>Echinodermata</taxon>
        <taxon>Eleutherozoa</taxon>
        <taxon>Asterozoa</taxon>
        <taxon>Asteroidea</taxon>
        <taxon>Valvatacea</taxon>
        <taxon>Valvatida</taxon>
        <taxon>Asterinidae</taxon>
        <taxon>Patiria</taxon>
    </lineage>
</organism>
<protein>
    <recommendedName>
        <fullName evidence="7">NF-X1-type domain-containing protein</fullName>
    </recommendedName>
</protein>
<evidence type="ECO:0000313" key="9">
    <source>
        <dbReference type="Proteomes" id="UP000887568"/>
    </source>
</evidence>
<dbReference type="GeneID" id="119724877"/>
<dbReference type="InterPro" id="IPR041677">
    <property type="entry name" value="DNA2/NAM7_AAA_11"/>
</dbReference>
<feature type="compositionally biased region" description="Low complexity" evidence="6">
    <location>
        <begin position="111"/>
        <end position="131"/>
    </location>
</feature>
<dbReference type="InterPro" id="IPR027417">
    <property type="entry name" value="P-loop_NTPase"/>
</dbReference>
<keyword evidence="2" id="KW-0677">Repeat</keyword>
<feature type="domain" description="NF-X1-type" evidence="7">
    <location>
        <begin position="1881"/>
        <end position="1897"/>
    </location>
</feature>
<dbReference type="CDD" id="cd18808">
    <property type="entry name" value="SF1_C_Upf1"/>
    <property type="match status" value="1"/>
</dbReference>
<dbReference type="InterPro" id="IPR041679">
    <property type="entry name" value="DNA2/NAM7-like_C"/>
</dbReference>
<feature type="domain" description="NF-X1-type" evidence="7">
    <location>
        <begin position="1583"/>
        <end position="1601"/>
    </location>
</feature>
<evidence type="ECO:0000256" key="5">
    <source>
        <dbReference type="SAM" id="Coils"/>
    </source>
</evidence>
<dbReference type="Pfam" id="PF13086">
    <property type="entry name" value="AAA_11"/>
    <property type="match status" value="2"/>
</dbReference>
<feature type="compositionally biased region" description="Basic and acidic residues" evidence="6">
    <location>
        <begin position="453"/>
        <end position="472"/>
    </location>
</feature>
<feature type="compositionally biased region" description="Polar residues" evidence="6">
    <location>
        <begin position="242"/>
        <end position="253"/>
    </location>
</feature>
<feature type="compositionally biased region" description="Basic and acidic residues" evidence="6">
    <location>
        <begin position="8"/>
        <end position="18"/>
    </location>
</feature>
<dbReference type="EnsemblMetazoa" id="XM_038196166.1">
    <property type="protein sequence ID" value="XP_038052094.1"/>
    <property type="gene ID" value="LOC119724877"/>
</dbReference>
<dbReference type="PANTHER" id="PTHR10887:SF341">
    <property type="entry name" value="NFX1-TYPE ZINC FINGER-CONTAINING PROTEIN 1"/>
    <property type="match status" value="1"/>
</dbReference>
<feature type="region of interest" description="Disordered" evidence="6">
    <location>
        <begin position="938"/>
        <end position="965"/>
    </location>
</feature>
<dbReference type="Proteomes" id="UP000887568">
    <property type="component" value="Unplaced"/>
</dbReference>
<dbReference type="Pfam" id="PF13087">
    <property type="entry name" value="AAA_12"/>
    <property type="match status" value="1"/>
</dbReference>
<accession>A0A913ZL86</accession>
<feature type="domain" description="NF-X1-type" evidence="7">
    <location>
        <begin position="1422"/>
        <end position="1442"/>
    </location>
</feature>
<dbReference type="InterPro" id="IPR045055">
    <property type="entry name" value="DNA2/NAM7-like"/>
</dbReference>
<evidence type="ECO:0000256" key="1">
    <source>
        <dbReference type="ARBA" id="ARBA00022723"/>
    </source>
</evidence>
<dbReference type="OrthoDB" id="2423195at2759"/>
<dbReference type="InterPro" id="IPR057373">
    <property type="entry name" value="ZNFX1"/>
</dbReference>
<dbReference type="InterPro" id="IPR047187">
    <property type="entry name" value="SF1_C_Upf1"/>
</dbReference>
<dbReference type="GO" id="GO:0031048">
    <property type="term" value="P:regulatory ncRNA-mediated heterochromatin formation"/>
    <property type="evidence" value="ECO:0007669"/>
    <property type="project" value="TreeGrafter"/>
</dbReference>
<feature type="domain" description="NF-X1-type" evidence="7">
    <location>
        <begin position="1557"/>
        <end position="1579"/>
    </location>
</feature>
<dbReference type="RefSeq" id="XP_038052094.1">
    <property type="nucleotide sequence ID" value="XM_038196166.1"/>
</dbReference>
<dbReference type="Pfam" id="PF25396">
    <property type="entry name" value="ZNFX1"/>
    <property type="match status" value="1"/>
</dbReference>
<evidence type="ECO:0000259" key="7">
    <source>
        <dbReference type="SMART" id="SM00438"/>
    </source>
</evidence>
<dbReference type="FunFam" id="3.40.50.300:FF:000742">
    <property type="entry name" value="NFX1-type zinc finger-containing protein 1"/>
    <property type="match status" value="1"/>
</dbReference>
<dbReference type="GO" id="GO:0031380">
    <property type="term" value="C:nuclear RNA-directed RNA polymerase complex"/>
    <property type="evidence" value="ECO:0007669"/>
    <property type="project" value="TreeGrafter"/>
</dbReference>
<sequence>MATGYDPSKVRYSRDRQSSDSSGRYTRSQGRVEGWRGDPQDDDVFDSSGFGGAANPRRGSPTPLGTGDARSRGGPRGRNFRNTDGHSYRRGPSRGGSSNWRNPGGRRGNRGRSWSSSDSYRGRTSYSTRNSLGEGSEVGNLRDTTSQGGERNRAVPSRGRHQESAGITRDFFRRPGRGAAKTKSVGDSVPYFAEETTGEVQDGPDVASWRNTRGSQGSEQAECLEEDEDSRTFTEDEDHDSNSASYADESTSQHWRTYASDLHKTQQRRKTTGPSFTDQELESFLDENSQDALLNLVSQKKKFEALLSANELDENTLMLTIRVLSCMCHLDQVYEAMYTREVIVILSMIESSSFLTKHLTRYLVGLSLKQADDCDVEDTVGAKNLAEEVNMMLDILKLFLQRKPSACAAVNVVLVFLQKVVTTAALSNSEFDPEGSRMAKVEEVKECCHSLDESQKTARERVKEKPPPDNYRDIPIFPKSTELRQMGKPFLRKNIVRGRYESVEHYLDVQFRLLREDFVAPMREGVTEFLSNPRGRLQDIRMYYDVFLEAQKMATNGIVHTLKFVLRRRRPERWETSKRLLYGSFVCLSSDNFNSILCATVENRNLKDLQNGRVHVRFLTEVPRKYKGPFIMAESAAYFEAYRHVLQGLQQMNERNFAFKKYIVDVASKVEPPAYLAGDEEVAYDLRPLVLGSDEESDNNQDIVNAAYVPILDPGNWPSAEALHLDDSQLAALQTALTKEFAIIQGPPGTGKTYIGLKIVELLLYNAPWNSNQPEEVKTSPILVVCYTNHALDQFLKGIIDFGEQNVVRVGSRSSSEELEKKNLARMRRDRPFKEYAQEKERLKKVEQELAELDKLIQRVLLQLQLPGKVVLNVMALIHFMSPGHFKELSPKQLQSEEKLNETRSANLLKWLKVGDASNEKEEKVADPDRKELDAAVEAKDLTEMEDEGEEIQRERQIDDSDDLVKDREIQRQALEQEICSKSSAHALERSLDSNSVTEMQKSDVMTDQQAGRLKRIWKLDLSDRWRLYRLWVKRYKDTHGTRLGQLREKYEALLKEQETLNAQGDLEILQEANVIGMTTTGAARCRNVLQRLGPRIVVVEEAAEVLEAHIITTLTAKCEHLILIGDHQQLKPNPTVYRLAKLFNLDTSLFERMINNGVPCKTLSHQHRMRPEISQLMKRHFYKRLYDDKCVLDMENVMGMQHNMFFINHQRLEDGLDDDRTRSNQHEAEVLVGLCKYLLDQGYDHSQITILTTYKGQLFCIRRLMDRATFEGVRVSVVDNFQGEENDIILLSLVRSNEEGSIGFLRTPNRVCVALSRARMGFYCIGNFNILKKAQIWKDIIANLEAEHKIATSLPLKCQNHPDKISQVATAKDFKEQAPCGGCDKSCEYRLPCGHVCRLSCHPYDPQHQNYQCQKPCTKSCSRVEHSCPLKCHESCKPCQEEVEKLMPDCGHEIRVSCFQFETISCPEPCEKLYTNCCHPCRRKCGQRCHVTCPEKCERSLVCCHPCTEPCGRPCNTYCKVRVKRILETCGHEVTMDCSQTEIPCPKPCPKLFSSCQHQCRRKCGESCLEACPEKCERKLVCGHSCEELCKETCTSYCKVEVTRILSKCRHKVVMDCGENPEAFQCTRLVTKTHPSCGHDVLVDCCEDPGEVECKKFVIKKRKSCGHRKAMPCYIDPDSRDCTKRCNKILRCGHQCPNACGKPCEASDISPRSYLDAFEETDDLKVCEVIVEKSYPSCSHVIKLPCHKDVAKVPCTEICKKLLSCGHRCPRKCSESCPKERLSNSLLRIHARWGEQFSGFCTDKCKKELLCGHMCPNKCGEPCPSDVGVMHCSSLVSFSTKCKELVEKKLPGCGHTAEVECHKDVSALSCSQICGKKLSCGHVCMNLCGIPCKCLRSVRKMLPHCDHTALLSCYLDVSSYECPKKCERKLACGHRCPNKCGEPCPGNGDSSTDEDEPSRLLLSARAAKTPARRCTEMVKKDFLDCDHSVDLPCFKDISTVKCHQRCLRLLSCGHQCPNRCSDCIEEDASSSEDEMTGHRPRHTKCKVKVRKMLPCGHAQDVACWFVDSTHACLEPCTEVLACGHKCHGNCDKCKQGKQHAGCGQSCKRQLLCGHTCRDICGKVCPPDCRSCTRDAVWQRHLSLRVAQGLETYPCTQNIRNRQLKSNACILHCTRRCKHGKHPCIGVCGEPCPPFCIICTRRATIDAMPNKNIRPKDTFIYLPDCEHMCETRTLDRMVASIQSPLKNGFFEIRSLLCPKCKDPILNCPRYKETLDIIKKSIEAAKEKHNPNRQTVSGLSRHCAKYVSSMSFAVGRWLRCPEGHVFYLEDDKQAGQQDLACPECPQLKVHDEEFFD</sequence>
<dbReference type="PANTHER" id="PTHR10887">
    <property type="entry name" value="DNA2/NAM7 HELICASE FAMILY"/>
    <property type="match status" value="1"/>
</dbReference>
<dbReference type="SMART" id="SM00438">
    <property type="entry name" value="ZnF_NFX"/>
    <property type="match status" value="9"/>
</dbReference>
<feature type="compositionally biased region" description="Acidic residues" evidence="6">
    <location>
        <begin position="222"/>
        <end position="239"/>
    </location>
</feature>
<feature type="region of interest" description="Disordered" evidence="6">
    <location>
        <begin position="453"/>
        <end position="475"/>
    </location>
</feature>
<reference evidence="8" key="1">
    <citation type="submission" date="2022-11" db="UniProtKB">
        <authorList>
            <consortium name="EnsemblMetazoa"/>
        </authorList>
    </citation>
    <scope>IDENTIFICATION</scope>
</reference>
<dbReference type="SUPFAM" id="SSF52540">
    <property type="entry name" value="P-loop containing nucleoside triphosphate hydrolases"/>
    <property type="match status" value="1"/>
</dbReference>
<proteinExistence type="predicted"/>
<feature type="domain" description="NF-X1-type" evidence="7">
    <location>
        <begin position="2113"/>
        <end position="2134"/>
    </location>
</feature>
<feature type="domain" description="NF-X1-type" evidence="7">
    <location>
        <begin position="1394"/>
        <end position="1420"/>
    </location>
</feature>
<dbReference type="InterPro" id="IPR000967">
    <property type="entry name" value="Znf_NFX1"/>
</dbReference>
<feature type="domain" description="NF-X1-type" evidence="7">
    <location>
        <begin position="1854"/>
        <end position="1877"/>
    </location>
</feature>
<feature type="region of interest" description="Disordered" evidence="6">
    <location>
        <begin position="1"/>
        <end position="253"/>
    </location>
</feature>
<evidence type="ECO:0000256" key="4">
    <source>
        <dbReference type="ARBA" id="ARBA00022833"/>
    </source>
</evidence>
<evidence type="ECO:0000256" key="3">
    <source>
        <dbReference type="ARBA" id="ARBA00022771"/>
    </source>
</evidence>
<keyword evidence="3" id="KW-0863">Zinc-finger</keyword>
<keyword evidence="1" id="KW-0479">Metal-binding</keyword>
<dbReference type="GO" id="GO:0004386">
    <property type="term" value="F:helicase activity"/>
    <property type="evidence" value="ECO:0007669"/>
    <property type="project" value="InterPro"/>
</dbReference>
<feature type="coiled-coil region" evidence="5">
    <location>
        <begin position="833"/>
        <end position="863"/>
    </location>
</feature>